<feature type="domain" description="Alpha-amylase C-terminal" evidence="14">
    <location>
        <begin position="412"/>
        <end position="488"/>
    </location>
</feature>
<dbReference type="PRINTS" id="PR00110">
    <property type="entry name" value="ALPHAAMYLASE"/>
</dbReference>
<evidence type="ECO:0000259" key="14">
    <source>
        <dbReference type="SMART" id="SM00632"/>
    </source>
</evidence>
<dbReference type="SUPFAM" id="SSF51011">
    <property type="entry name" value="Glycosyl hydrolase domain"/>
    <property type="match status" value="1"/>
</dbReference>
<comment type="cofactor">
    <cofactor evidence="2">
        <name>Ca(2+)</name>
        <dbReference type="ChEBI" id="CHEBI:29108"/>
    </cofactor>
</comment>
<dbReference type="GO" id="GO:0046872">
    <property type="term" value="F:metal ion binding"/>
    <property type="evidence" value="ECO:0007669"/>
    <property type="project" value="UniProtKB-KW"/>
</dbReference>
<evidence type="ECO:0000256" key="10">
    <source>
        <dbReference type="ARBA" id="ARBA00023295"/>
    </source>
</evidence>
<keyword evidence="10 12" id="KW-0326">Glycosidase</keyword>
<organism evidence="16 17">
    <name type="scientific">Candidatus Scatavimonas merdigallinarum</name>
    <dbReference type="NCBI Taxonomy" id="2840914"/>
    <lineage>
        <taxon>Bacteria</taxon>
        <taxon>Bacillati</taxon>
        <taxon>Bacillota</taxon>
        <taxon>Clostridia</taxon>
        <taxon>Eubacteriales</taxon>
        <taxon>Oscillospiraceae</taxon>
        <taxon>Oscillospiraceae incertae sedis</taxon>
        <taxon>Candidatus Scatavimonas</taxon>
    </lineage>
</organism>
<dbReference type="GO" id="GO:0005975">
    <property type="term" value="P:carbohydrate metabolic process"/>
    <property type="evidence" value="ECO:0007669"/>
    <property type="project" value="InterPro"/>
</dbReference>
<comment type="similarity">
    <text evidence="3 11">Belongs to the glycosyl hydrolase 13 family.</text>
</comment>
<evidence type="ECO:0000313" key="16">
    <source>
        <dbReference type="EMBL" id="HIQ81093.1"/>
    </source>
</evidence>
<dbReference type="Pfam" id="PF00128">
    <property type="entry name" value="Alpha-amylase"/>
    <property type="match status" value="1"/>
</dbReference>
<dbReference type="EMBL" id="DVFW01000038">
    <property type="protein sequence ID" value="HIQ81093.1"/>
    <property type="molecule type" value="Genomic_DNA"/>
</dbReference>
<gene>
    <name evidence="16" type="ORF">IAD32_07420</name>
</gene>
<name>A0A9D0ZI58_9FIRM</name>
<keyword evidence="8" id="KW-0106">Calcium</keyword>
<accession>A0A9D0ZI58</accession>
<keyword evidence="6" id="KW-0479">Metal-binding</keyword>
<dbReference type="SMART" id="SM00632">
    <property type="entry name" value="Aamy_C"/>
    <property type="match status" value="1"/>
</dbReference>
<evidence type="ECO:0000259" key="15">
    <source>
        <dbReference type="SMART" id="SM00642"/>
    </source>
</evidence>
<comment type="caution">
    <text evidence="16">The sequence shown here is derived from an EMBL/GenBank/DDBJ whole genome shotgun (WGS) entry which is preliminary data.</text>
</comment>
<dbReference type="GO" id="GO:0004556">
    <property type="term" value="F:alpha-amylase activity"/>
    <property type="evidence" value="ECO:0007669"/>
    <property type="project" value="UniProtKB-UniRule"/>
</dbReference>
<dbReference type="PANTHER" id="PTHR43447">
    <property type="entry name" value="ALPHA-AMYLASE"/>
    <property type="match status" value="1"/>
</dbReference>
<feature type="chain" id="PRO_5038614333" description="Alpha-amylase" evidence="13">
    <location>
        <begin position="25"/>
        <end position="591"/>
    </location>
</feature>
<protein>
    <recommendedName>
        <fullName evidence="5 12">Alpha-amylase</fullName>
        <ecNumber evidence="4 12">3.2.1.1</ecNumber>
    </recommendedName>
</protein>
<evidence type="ECO:0000256" key="1">
    <source>
        <dbReference type="ARBA" id="ARBA00000548"/>
    </source>
</evidence>
<sequence length="591" mass="64582">MISKKKKIASIFIALCMMATCVFSFSINTFATSSDMSAAEVAAAASENGLAQNIQDGVILHAWNWDYDTIAENMADIAAAGYSAVQTSPVQQPRDYASYWNEVSTQWWKFYQPLTLSFSNQYTWLGTKSDFEEMCDIADSYGVKVIVDIVANHMANVNEDYGNSANNRNTGIPASIRNNDSYWHVNNIWASDSNRYDMVQGSIGMPDLNTGNSEVQGMVIDLLEECIDAGASGFRFDAAKHIEVPEDTYGAGSNFWPNVIGAAENYASAQKGIDLYCYGEILYTASTALHNYTEYMSITDNQTGENVRDNVINSNAAGAAASGYVFNVGADHSVLWAESHDTYADNTSRGVSDENIRLTWAILASRKDATSLFLGRPSSWSGGVMGENGNNSWQHNAVKEVNKFHNKFIGSSEYLSSSGSVVINERGNRGAVLVNLGNSSVNVNATAHQMLDGTYAEHVSGGTFTVENGRIKGTIPAKGIAVIYDSEPVSNAKTIYFSNNLHWDQVYAYCFKNTNSNAAWPGVTMLYESTNEYGEDIYSYTFDGTQYDYVIFSNGNGTQTVDILVGSSGTGYYCTTQNSQGKYQVASYTYG</sequence>
<dbReference type="Gene3D" id="3.20.20.80">
    <property type="entry name" value="Glycosidases"/>
    <property type="match status" value="1"/>
</dbReference>
<dbReference type="Gene3D" id="2.60.40.1180">
    <property type="entry name" value="Golgi alpha-mannosidase II"/>
    <property type="match status" value="1"/>
</dbReference>
<evidence type="ECO:0000256" key="4">
    <source>
        <dbReference type="ARBA" id="ARBA00012595"/>
    </source>
</evidence>
<evidence type="ECO:0000256" key="11">
    <source>
        <dbReference type="RuleBase" id="RU003615"/>
    </source>
</evidence>
<dbReference type="Proteomes" id="UP000886787">
    <property type="component" value="Unassembled WGS sequence"/>
</dbReference>
<dbReference type="InterPro" id="IPR017853">
    <property type="entry name" value="GH"/>
</dbReference>
<evidence type="ECO:0000256" key="8">
    <source>
        <dbReference type="ARBA" id="ARBA00022837"/>
    </source>
</evidence>
<comment type="catalytic activity">
    <reaction evidence="1 12">
        <text>Endohydrolysis of (1-&gt;4)-alpha-D-glucosidic linkages in polysaccharides containing three or more (1-&gt;4)-alpha-linked D-glucose units.</text>
        <dbReference type="EC" id="3.2.1.1"/>
    </reaction>
</comment>
<dbReference type="InterPro" id="IPR013780">
    <property type="entry name" value="Glyco_hydro_b"/>
</dbReference>
<proteinExistence type="inferred from homology"/>
<evidence type="ECO:0000256" key="7">
    <source>
        <dbReference type="ARBA" id="ARBA00022801"/>
    </source>
</evidence>
<dbReference type="InterPro" id="IPR031319">
    <property type="entry name" value="A-amylase_C"/>
</dbReference>
<evidence type="ECO:0000256" key="9">
    <source>
        <dbReference type="ARBA" id="ARBA00023277"/>
    </source>
</evidence>
<reference evidence="16" key="2">
    <citation type="journal article" date="2021" name="PeerJ">
        <title>Extensive microbial diversity within the chicken gut microbiome revealed by metagenomics and culture.</title>
        <authorList>
            <person name="Gilroy R."/>
            <person name="Ravi A."/>
            <person name="Getino M."/>
            <person name="Pursley I."/>
            <person name="Horton D.L."/>
            <person name="Alikhan N.F."/>
            <person name="Baker D."/>
            <person name="Gharbi K."/>
            <person name="Hall N."/>
            <person name="Watson M."/>
            <person name="Adriaenssens E.M."/>
            <person name="Foster-Nyarko E."/>
            <person name="Jarju S."/>
            <person name="Secka A."/>
            <person name="Antonio M."/>
            <person name="Oren A."/>
            <person name="Chaudhuri R.R."/>
            <person name="La Ragione R."/>
            <person name="Hildebrand F."/>
            <person name="Pallen M.J."/>
        </authorList>
    </citation>
    <scope>NUCLEOTIDE SEQUENCE</scope>
    <source>
        <strain evidence="16">ChiSjej1B19-3389</strain>
    </source>
</reference>
<keyword evidence="9 12" id="KW-0119">Carbohydrate metabolism</keyword>
<feature type="domain" description="Glycosyl hydrolase family 13 catalytic" evidence="15">
    <location>
        <begin position="57"/>
        <end position="405"/>
    </location>
</feature>
<evidence type="ECO:0000313" key="17">
    <source>
        <dbReference type="Proteomes" id="UP000886787"/>
    </source>
</evidence>
<dbReference type="InterPro" id="IPR006047">
    <property type="entry name" value="GH13_cat_dom"/>
</dbReference>
<dbReference type="AlphaFoldDB" id="A0A9D0ZI58"/>
<evidence type="ECO:0000256" key="6">
    <source>
        <dbReference type="ARBA" id="ARBA00022723"/>
    </source>
</evidence>
<dbReference type="InterPro" id="IPR013783">
    <property type="entry name" value="Ig-like_fold"/>
</dbReference>
<dbReference type="Pfam" id="PF16738">
    <property type="entry name" value="CBM26"/>
    <property type="match status" value="1"/>
</dbReference>
<dbReference type="InterPro" id="IPR006046">
    <property type="entry name" value="Alpha_amylase"/>
</dbReference>
<feature type="signal peptide" evidence="13">
    <location>
        <begin position="1"/>
        <end position="24"/>
    </location>
</feature>
<dbReference type="SMART" id="SM00642">
    <property type="entry name" value="Aamy"/>
    <property type="match status" value="1"/>
</dbReference>
<dbReference type="InterPro" id="IPR031965">
    <property type="entry name" value="CBM26"/>
</dbReference>
<evidence type="ECO:0000256" key="2">
    <source>
        <dbReference type="ARBA" id="ARBA00001913"/>
    </source>
</evidence>
<evidence type="ECO:0000256" key="3">
    <source>
        <dbReference type="ARBA" id="ARBA00008061"/>
    </source>
</evidence>
<dbReference type="SUPFAM" id="SSF51445">
    <property type="entry name" value="(Trans)glycosidases"/>
    <property type="match status" value="1"/>
</dbReference>
<reference evidence="16" key="1">
    <citation type="submission" date="2020-10" db="EMBL/GenBank/DDBJ databases">
        <authorList>
            <person name="Gilroy R."/>
        </authorList>
    </citation>
    <scope>NUCLEOTIDE SEQUENCE</scope>
    <source>
        <strain evidence="16">ChiSjej1B19-3389</strain>
    </source>
</reference>
<evidence type="ECO:0000256" key="5">
    <source>
        <dbReference type="ARBA" id="ARBA00017303"/>
    </source>
</evidence>
<evidence type="ECO:0000256" key="12">
    <source>
        <dbReference type="RuleBase" id="RU361134"/>
    </source>
</evidence>
<dbReference type="Gene3D" id="2.60.40.10">
    <property type="entry name" value="Immunoglobulins"/>
    <property type="match status" value="1"/>
</dbReference>
<keyword evidence="7 12" id="KW-0378">Hydrolase</keyword>
<dbReference type="EC" id="3.2.1.1" evidence="4 12"/>
<keyword evidence="13" id="KW-0732">Signal</keyword>
<evidence type="ECO:0000256" key="13">
    <source>
        <dbReference type="SAM" id="SignalP"/>
    </source>
</evidence>